<protein>
    <submittedName>
        <fullName evidence="2">Uncharacterized protein</fullName>
    </submittedName>
</protein>
<dbReference type="EMBL" id="JALJRB010000001">
    <property type="protein sequence ID" value="MCJ8499128.1"/>
    <property type="molecule type" value="Genomic_DNA"/>
</dbReference>
<accession>A0AA41QZ72</accession>
<comment type="caution">
    <text evidence="2">The sequence shown here is derived from an EMBL/GenBank/DDBJ whole genome shotgun (WGS) entry which is preliminary data.</text>
</comment>
<gene>
    <name evidence="2" type="ORF">MRX98_00965</name>
</gene>
<reference evidence="2" key="1">
    <citation type="submission" date="2022-04" db="EMBL/GenBank/DDBJ databases">
        <title>Desulfatitalea alkaliphila sp. nov., a novel anaerobic sulfate-reducing bacterium isolated from terrestrial mud volcano, Taman Peninsula, Russia.</title>
        <authorList>
            <person name="Khomyakova M.A."/>
            <person name="Merkel A.Y."/>
            <person name="Slobodkin A.I."/>
        </authorList>
    </citation>
    <scope>NUCLEOTIDE SEQUENCE</scope>
    <source>
        <strain evidence="2">M08but</strain>
    </source>
</reference>
<name>A0AA41QZ72_9BACT</name>
<dbReference type="RefSeq" id="WP_246902233.1">
    <property type="nucleotide sequence ID" value="NZ_JALJRB010000001.1"/>
</dbReference>
<keyword evidence="3" id="KW-1185">Reference proteome</keyword>
<sequence length="71" mass="7753">MTTFTPDGGAAPHDQFATQEKIDHRPDVDAALATRGGSDENCLAATDPMVRGYPAKLCYSGYTTLFCRKWI</sequence>
<dbReference type="Proteomes" id="UP001165427">
    <property type="component" value="Unassembled WGS sequence"/>
</dbReference>
<dbReference type="AlphaFoldDB" id="A0AA41QZ72"/>
<evidence type="ECO:0000256" key="1">
    <source>
        <dbReference type="SAM" id="MobiDB-lite"/>
    </source>
</evidence>
<evidence type="ECO:0000313" key="3">
    <source>
        <dbReference type="Proteomes" id="UP001165427"/>
    </source>
</evidence>
<proteinExistence type="predicted"/>
<evidence type="ECO:0000313" key="2">
    <source>
        <dbReference type="EMBL" id="MCJ8499128.1"/>
    </source>
</evidence>
<feature type="region of interest" description="Disordered" evidence="1">
    <location>
        <begin position="1"/>
        <end position="24"/>
    </location>
</feature>
<organism evidence="2 3">
    <name type="scientific">Desulfatitalea alkaliphila</name>
    <dbReference type="NCBI Taxonomy" id="2929485"/>
    <lineage>
        <taxon>Bacteria</taxon>
        <taxon>Pseudomonadati</taxon>
        <taxon>Thermodesulfobacteriota</taxon>
        <taxon>Desulfobacteria</taxon>
        <taxon>Desulfobacterales</taxon>
        <taxon>Desulfosarcinaceae</taxon>
        <taxon>Desulfatitalea</taxon>
    </lineage>
</organism>